<feature type="region of interest" description="Disordered" evidence="1">
    <location>
        <begin position="425"/>
        <end position="465"/>
    </location>
</feature>
<dbReference type="EMBL" id="JAOAOG010000338">
    <property type="protein sequence ID" value="KAJ6227035.1"/>
    <property type="molecule type" value="Genomic_DNA"/>
</dbReference>
<feature type="domain" description="Gamma-secretase-activating protein C-terminal" evidence="2">
    <location>
        <begin position="1329"/>
        <end position="1410"/>
    </location>
</feature>
<dbReference type="Pfam" id="PF14959">
    <property type="entry name" value="GSAP-16"/>
    <property type="match status" value="1"/>
</dbReference>
<comment type="caution">
    <text evidence="3">The sequence shown here is derived from an EMBL/GenBank/DDBJ whole genome shotgun (WGS) entry which is preliminary data.</text>
</comment>
<keyword evidence="4" id="KW-1185">Reference proteome</keyword>
<protein>
    <submittedName>
        <fullName evidence="3">Gamma-secretase-activating protein</fullName>
    </submittedName>
</protein>
<evidence type="ECO:0000313" key="3">
    <source>
        <dbReference type="EMBL" id="KAJ6227035.1"/>
    </source>
</evidence>
<reference evidence="3" key="1">
    <citation type="submission" date="2022-08" db="EMBL/GenBank/DDBJ databases">
        <title>Novel sulfate-reducing endosymbionts in the free-living metamonad Anaeramoeba.</title>
        <authorList>
            <person name="Jerlstrom-Hultqvist J."/>
            <person name="Cepicka I."/>
            <person name="Gallot-Lavallee L."/>
            <person name="Salas-Leiva D."/>
            <person name="Curtis B.A."/>
            <person name="Zahonova K."/>
            <person name="Pipaliya S."/>
            <person name="Dacks J."/>
            <person name="Roger A.J."/>
        </authorList>
    </citation>
    <scope>NUCLEOTIDE SEQUENCE</scope>
    <source>
        <strain evidence="3">Schooner1</strain>
    </source>
</reference>
<dbReference type="InterPro" id="IPR028010">
    <property type="entry name" value="GSAP_C_dom"/>
</dbReference>
<evidence type="ECO:0000313" key="4">
    <source>
        <dbReference type="Proteomes" id="UP001150062"/>
    </source>
</evidence>
<dbReference type="Proteomes" id="UP001150062">
    <property type="component" value="Unassembled WGS sequence"/>
</dbReference>
<sequence length="1525" mass="180248">MEPLLKPNIFFKFPKVSNSITNQWSLVGQEPTSRLLFSCNYTHFTGKPHTNVYLFNTRTKDIKIIYTHPSNISIVSATTNQRLSLLIITQQKQVIVQNQKKYILKNGTKILFQYVSWLILLNTNQRKKLYQSKYYFHQFQFFQETKQKTDRVLHIYDKKFAKQIKFTSQSLSHPLKAQQEEMPKPKREGIITGPFLWYQIKSGCRDFFVLELINTQKLKFIWRQLKDNNKLEIKRTLILKFQPPLSTINFLENDNNSQININNNNELKKGKKGKKSQKYKHIWNKKKIYKTKPDYDHQILLRSPNYKNNFQIISQWNSFTFLLWQQKMGVNSLMPYIFITIWNLGLQERFDLKISLNGYSKQFILDCNAYFGIIHEMLFVLIPNCHISFFDSSFTHRTCDSLSFNNPEYSSLITTNVFNDKKFTNQNNNYTNNNRNSNYNNDNNDNNVNNNNNNNQTQNWGDNNKKDRVNEKIYNYQNLDYFYFNLNDTQSESNLKNNITSKNQLNLKESSNEEFPSNINFQHLFFLKIKGWHKYYYDKDLEEIKYLNLNKNFFIQYIKSNLINNKELIQIIHLLVVHLKERDLMQNLFKLICKKYTNLLTKEFFNELIITKIFDSLSVEKFFPRELLFSIPSTTIASYDSERNHESNQNGKNYKIFDLEQNNLNKWRGLDLVEYKINKNNTKFKNIFKNKRKYINRNPNYTCNSKNKQLSQLKKKKIKQNNIIHYNTFNNSLNTSFYFSSFTNHNKIYNKILRSNRNDDIIKKASQKKISGNMKKIARSNSVFINNFSTPKPIKVLNPRSITLDSVPISIFSLNNNSQDRAYISKINNQEFPFPSPLSLASSSPRSLLASSLVSSSLTKPKNQNSIDFSSKTHGSVGYNNDIEINSIFGSSSGTLSYSNFISENNSDSDFDSDSLQSFESRLVSNTSSFSGYDFSKINNIEKHKINLIQDNYPRNSINIKNQNNKLTNKATFPSIVTENMKYYSKNNNNLNNKIEFCGLFNFDHLIYILQKRYQELLTKNSQQTTFENLNYHIKSYLYQQKFEIEKIFQFLKNFLLYSNNKLFTDNVYIDNNSNVGETDNEKDMEVDKKGVTKKFSSEISEHSFFRSDNEDVPDQKGNVGNFIKTDNVGVLVSGIFTDDNKIDNEAKNRNNYQNTNINNIYQKSSIINHFSNLELDRSDVHRCCCNIDHNNELVANSEPSKTLEGKINSNFSQNFENGDMPNFNRKFLQQIQEYGFYLFPFSKKWGEKSVPSLQILQNPILLLNSFKEIQQIYQKKNTKNMKVMGNYLTDLFTELHHLENLQNYSSGVKNGSSKVRNSSCLDNYTDKKRKDQILHSIFQKFENFYSSLEELNLPFPDGFHYFFIRLGYHILPRYIFLQYIDSKIFRVDNDFVKKISKQFCNKHAKKEREKSINVTQSIKFINHLTLMINSKKDTLQILENNINYTKFLFEYYSSRIFKVFQVEQKIITIPIKELYSFFYYPLSFSYDQLELDSHNLDQEMVQYLKSNLIIYVPLIDFNKFDRLF</sequence>
<evidence type="ECO:0000256" key="1">
    <source>
        <dbReference type="SAM" id="MobiDB-lite"/>
    </source>
</evidence>
<accession>A0ABQ8X312</accession>
<dbReference type="PANTHER" id="PTHR13630:SF1">
    <property type="entry name" value="GAMMA-SECRETASE-ACTIVATING PROTEIN"/>
    <property type="match status" value="1"/>
</dbReference>
<dbReference type="PANTHER" id="PTHR13630">
    <property type="entry name" value="GAMMA-SECRETASE-ACTIVATING PROTEIN"/>
    <property type="match status" value="1"/>
</dbReference>
<name>A0ABQ8X312_9EUKA</name>
<proteinExistence type="predicted"/>
<feature type="compositionally biased region" description="Low complexity" evidence="1">
    <location>
        <begin position="425"/>
        <end position="462"/>
    </location>
</feature>
<evidence type="ECO:0000259" key="2">
    <source>
        <dbReference type="Pfam" id="PF14959"/>
    </source>
</evidence>
<gene>
    <name evidence="3" type="ORF">M0813_10187</name>
</gene>
<organism evidence="3 4">
    <name type="scientific">Anaeramoeba flamelloides</name>
    <dbReference type="NCBI Taxonomy" id="1746091"/>
    <lineage>
        <taxon>Eukaryota</taxon>
        <taxon>Metamonada</taxon>
        <taxon>Anaeramoebidae</taxon>
        <taxon>Anaeramoeba</taxon>
    </lineage>
</organism>
<dbReference type="InterPro" id="IPR026172">
    <property type="entry name" value="GSAP_fam"/>
</dbReference>